<sequence length="130" mass="14791">MFRTIFNRYSRRLIPKSPGGLINTSLGATDIGSGKSKTSLENMLLESPQWENKVEFTLKELVLHNINQRQNDLIEHRITKAENKFLFTTICATCSIICTILSERYFAGKSYDTDNKIADVSGKKDTDKKK</sequence>
<keyword evidence="3" id="KW-1185">Reference proteome</keyword>
<keyword evidence="1" id="KW-0812">Transmembrane</keyword>
<feature type="transmembrane region" description="Helical" evidence="1">
    <location>
        <begin position="85"/>
        <end position="102"/>
    </location>
</feature>
<dbReference type="AlphaFoldDB" id="A0A015JGP1"/>
<evidence type="ECO:0000313" key="2">
    <source>
        <dbReference type="EMBL" id="EXX68647.1"/>
    </source>
</evidence>
<organism evidence="2 3">
    <name type="scientific">Rhizophagus irregularis (strain DAOM 197198w)</name>
    <name type="common">Glomus intraradices</name>
    <dbReference type="NCBI Taxonomy" id="1432141"/>
    <lineage>
        <taxon>Eukaryota</taxon>
        <taxon>Fungi</taxon>
        <taxon>Fungi incertae sedis</taxon>
        <taxon>Mucoromycota</taxon>
        <taxon>Glomeromycotina</taxon>
        <taxon>Glomeromycetes</taxon>
        <taxon>Glomerales</taxon>
        <taxon>Glomeraceae</taxon>
        <taxon>Rhizophagus</taxon>
    </lineage>
</organism>
<protein>
    <submittedName>
        <fullName evidence="2">Uncharacterized protein</fullName>
    </submittedName>
</protein>
<proteinExistence type="predicted"/>
<keyword evidence="1" id="KW-1133">Transmembrane helix</keyword>
<dbReference type="EMBL" id="JEMT01017222">
    <property type="protein sequence ID" value="EXX68647.1"/>
    <property type="molecule type" value="Genomic_DNA"/>
</dbReference>
<reference evidence="2 3" key="1">
    <citation type="submission" date="2014-02" db="EMBL/GenBank/DDBJ databases">
        <title>Single nucleus genome sequencing reveals high similarity among nuclei of an endomycorrhizal fungus.</title>
        <authorList>
            <person name="Lin K."/>
            <person name="Geurts R."/>
            <person name="Zhang Z."/>
            <person name="Limpens E."/>
            <person name="Saunders D.G."/>
            <person name="Mu D."/>
            <person name="Pang E."/>
            <person name="Cao H."/>
            <person name="Cha H."/>
            <person name="Lin T."/>
            <person name="Zhou Q."/>
            <person name="Shang Y."/>
            <person name="Li Y."/>
            <person name="Ivanov S."/>
            <person name="Sharma T."/>
            <person name="Velzen R.V."/>
            <person name="Ruijter N.D."/>
            <person name="Aanen D.K."/>
            <person name="Win J."/>
            <person name="Kamoun S."/>
            <person name="Bisseling T."/>
            <person name="Huang S."/>
        </authorList>
    </citation>
    <scope>NUCLEOTIDE SEQUENCE [LARGE SCALE GENOMIC DNA]</scope>
    <source>
        <strain evidence="3">DAOM197198w</strain>
    </source>
</reference>
<name>A0A015JGP1_RHIIW</name>
<accession>A0A015JGP1</accession>
<evidence type="ECO:0000256" key="1">
    <source>
        <dbReference type="SAM" id="Phobius"/>
    </source>
</evidence>
<dbReference type="OrthoDB" id="2353870at2759"/>
<comment type="caution">
    <text evidence="2">The sequence shown here is derived from an EMBL/GenBank/DDBJ whole genome shotgun (WGS) entry which is preliminary data.</text>
</comment>
<dbReference type="HOGENOM" id="CLU_1939300_0_0_1"/>
<gene>
    <name evidence="2" type="ORF">RirG_103270</name>
</gene>
<evidence type="ECO:0000313" key="3">
    <source>
        <dbReference type="Proteomes" id="UP000022910"/>
    </source>
</evidence>
<keyword evidence="1" id="KW-0472">Membrane</keyword>
<dbReference type="Proteomes" id="UP000022910">
    <property type="component" value="Unassembled WGS sequence"/>
</dbReference>